<dbReference type="SMART" id="SM00345">
    <property type="entry name" value="HTH_GNTR"/>
    <property type="match status" value="1"/>
</dbReference>
<keyword evidence="4" id="KW-0238">DNA-binding</keyword>
<keyword evidence="7" id="KW-0032">Aminotransferase</keyword>
<name>A0ABR7RHT4_9PROT</name>
<dbReference type="Pfam" id="PF00392">
    <property type="entry name" value="GntR"/>
    <property type="match status" value="1"/>
</dbReference>
<evidence type="ECO:0000256" key="1">
    <source>
        <dbReference type="ARBA" id="ARBA00005384"/>
    </source>
</evidence>
<dbReference type="SUPFAM" id="SSF46785">
    <property type="entry name" value="Winged helix' DNA-binding domain"/>
    <property type="match status" value="1"/>
</dbReference>
<keyword evidence="3" id="KW-0805">Transcription regulation</keyword>
<evidence type="ECO:0000313" key="7">
    <source>
        <dbReference type="EMBL" id="MBC9206115.1"/>
    </source>
</evidence>
<gene>
    <name evidence="7" type="ORF">IBL26_04650</name>
</gene>
<keyword evidence="7" id="KW-0808">Transferase</keyword>
<dbReference type="InterPro" id="IPR036390">
    <property type="entry name" value="WH_DNA-bd_sf"/>
</dbReference>
<dbReference type="PROSITE" id="PS50949">
    <property type="entry name" value="HTH_GNTR"/>
    <property type="match status" value="1"/>
</dbReference>
<dbReference type="InterPro" id="IPR000524">
    <property type="entry name" value="Tscrpt_reg_HTH_GntR"/>
</dbReference>
<dbReference type="Gene3D" id="1.10.10.10">
    <property type="entry name" value="Winged helix-like DNA-binding domain superfamily/Winged helix DNA-binding domain"/>
    <property type="match status" value="1"/>
</dbReference>
<evidence type="ECO:0000256" key="3">
    <source>
        <dbReference type="ARBA" id="ARBA00023015"/>
    </source>
</evidence>
<keyword evidence="8" id="KW-1185">Reference proteome</keyword>
<dbReference type="InterPro" id="IPR051446">
    <property type="entry name" value="HTH_trans_reg/aminotransferase"/>
</dbReference>
<evidence type="ECO:0000313" key="8">
    <source>
        <dbReference type="Proteomes" id="UP000626026"/>
    </source>
</evidence>
<reference evidence="7 8" key="1">
    <citation type="journal article" date="2013" name="Int. J. Syst. Evol. Microbiol.">
        <title>Roseomonas aerophila sp. nov., isolated from air.</title>
        <authorList>
            <person name="Kim S.J."/>
            <person name="Weon H.Y."/>
            <person name="Ahn J.H."/>
            <person name="Hong S.B."/>
            <person name="Seok S.J."/>
            <person name="Whang K.S."/>
            <person name="Kwon S.W."/>
        </authorList>
    </citation>
    <scope>NUCLEOTIDE SEQUENCE [LARGE SCALE GENOMIC DNA]</scope>
    <source>
        <strain evidence="7 8">NBRC 108923</strain>
    </source>
</reference>
<dbReference type="InterPro" id="IPR015424">
    <property type="entry name" value="PyrdxlP-dep_Trfase"/>
</dbReference>
<dbReference type="PANTHER" id="PTHR46577:SF1">
    <property type="entry name" value="HTH-TYPE TRANSCRIPTIONAL REGULATORY PROTEIN GABR"/>
    <property type="match status" value="1"/>
</dbReference>
<evidence type="ECO:0000256" key="2">
    <source>
        <dbReference type="ARBA" id="ARBA00022898"/>
    </source>
</evidence>
<dbReference type="Gene3D" id="3.40.640.10">
    <property type="entry name" value="Type I PLP-dependent aspartate aminotransferase-like (Major domain)"/>
    <property type="match status" value="1"/>
</dbReference>
<dbReference type="EMBL" id="JACTVA010000005">
    <property type="protein sequence ID" value="MBC9206115.1"/>
    <property type="molecule type" value="Genomic_DNA"/>
</dbReference>
<comment type="caution">
    <text evidence="7">The sequence shown here is derived from an EMBL/GenBank/DDBJ whole genome shotgun (WGS) entry which is preliminary data.</text>
</comment>
<dbReference type="InterPro" id="IPR004839">
    <property type="entry name" value="Aminotransferase_I/II_large"/>
</dbReference>
<dbReference type="InterPro" id="IPR036388">
    <property type="entry name" value="WH-like_DNA-bd_sf"/>
</dbReference>
<dbReference type="RefSeq" id="WP_187783297.1">
    <property type="nucleotide sequence ID" value="NZ_JACTVA010000005.1"/>
</dbReference>
<dbReference type="InterPro" id="IPR015421">
    <property type="entry name" value="PyrdxlP-dep_Trfase_major"/>
</dbReference>
<keyword evidence="5" id="KW-0804">Transcription</keyword>
<dbReference type="Proteomes" id="UP000626026">
    <property type="component" value="Unassembled WGS sequence"/>
</dbReference>
<dbReference type="CDD" id="cd00609">
    <property type="entry name" value="AAT_like"/>
    <property type="match status" value="1"/>
</dbReference>
<feature type="domain" description="HTH gntR-type" evidence="6">
    <location>
        <begin position="18"/>
        <end position="86"/>
    </location>
</feature>
<accession>A0ABR7RHT4</accession>
<evidence type="ECO:0000256" key="5">
    <source>
        <dbReference type="ARBA" id="ARBA00023163"/>
    </source>
</evidence>
<dbReference type="GO" id="GO:0008483">
    <property type="term" value="F:transaminase activity"/>
    <property type="evidence" value="ECO:0007669"/>
    <property type="project" value="UniProtKB-KW"/>
</dbReference>
<dbReference type="PANTHER" id="PTHR46577">
    <property type="entry name" value="HTH-TYPE TRANSCRIPTIONAL REGULATORY PROTEIN GABR"/>
    <property type="match status" value="1"/>
</dbReference>
<evidence type="ECO:0000256" key="4">
    <source>
        <dbReference type="ARBA" id="ARBA00023125"/>
    </source>
</evidence>
<dbReference type="SUPFAM" id="SSF53383">
    <property type="entry name" value="PLP-dependent transferases"/>
    <property type="match status" value="1"/>
</dbReference>
<sequence length="460" mass="47674">MSDGTAPGWTPAIERGQGPLYLAIADRIDADIAAGRLAAGARLPPQRVLADLLGIDFTTVSRAYAEAARRGLVRSRVGQGTFVRPPLATATPGGVDLSMNLPPRFEDAALERRLAQSAGLLEESGGLDLLLRYQEPGGALADREAGVQWLAGRVPGLVAERVVVCPGAQGALAATLGLLAAPGETILAEALTYPGFRSLAAQLRLRVAGVAMDAEGIVPDALDAACQAVSPKALYCTPVLQNPTTATMSLARRQQIVAIARRHGAPIIEDDAYGLLPRAAPPALAALAPELVYYIGGLAKVLSPALRIAYLAAPDARQAQRVAAGIRATAAMASPLTAALATRWIGDGTALTVLGAIRAETAARRALAAQYLPEFAARSQPDSFHLWLALPPAWTRADLAGRLRTMGIGVVVSDAFAVTSAPEAVRIGLGAARTRRELAIGLQAIADLLSQPPALSSTVV</sequence>
<evidence type="ECO:0000259" key="6">
    <source>
        <dbReference type="PROSITE" id="PS50949"/>
    </source>
</evidence>
<comment type="similarity">
    <text evidence="1">In the C-terminal section; belongs to the class-I pyridoxal-phosphate-dependent aminotransferase family.</text>
</comment>
<keyword evidence="2" id="KW-0663">Pyridoxal phosphate</keyword>
<dbReference type="Pfam" id="PF00155">
    <property type="entry name" value="Aminotran_1_2"/>
    <property type="match status" value="1"/>
</dbReference>
<organism evidence="7 8">
    <name type="scientific">Teichococcus aerophilus</name>
    <dbReference type="NCBI Taxonomy" id="1224513"/>
    <lineage>
        <taxon>Bacteria</taxon>
        <taxon>Pseudomonadati</taxon>
        <taxon>Pseudomonadota</taxon>
        <taxon>Alphaproteobacteria</taxon>
        <taxon>Acetobacterales</taxon>
        <taxon>Roseomonadaceae</taxon>
        <taxon>Roseomonas</taxon>
    </lineage>
</organism>
<protein>
    <submittedName>
        <fullName evidence="7">PLP-dependent aminotransferase family protein</fullName>
    </submittedName>
</protein>
<proteinExistence type="inferred from homology"/>